<feature type="transmembrane region" description="Helical" evidence="1">
    <location>
        <begin position="273"/>
        <end position="290"/>
    </location>
</feature>
<feature type="transmembrane region" description="Helical" evidence="1">
    <location>
        <begin position="168"/>
        <end position="188"/>
    </location>
</feature>
<comment type="caution">
    <text evidence="2">The sequence shown here is derived from an EMBL/GenBank/DDBJ whole genome shotgun (WGS) entry which is preliminary data.</text>
</comment>
<feature type="transmembrane region" description="Helical" evidence="1">
    <location>
        <begin position="63"/>
        <end position="84"/>
    </location>
</feature>
<evidence type="ECO:0000313" key="2">
    <source>
        <dbReference type="EMBL" id="KAH7119621.1"/>
    </source>
</evidence>
<sequence>MYLSDYLPPALIEYSNPPTNVVGAGIFLYYVIVSLFLVGHSLSFLRTRYEKFPQNVGRRSTKALVVFGFVSFVNLSRHMLNFLLKSYLFWRANKILYKPAELSDDDVVGPWRWMKESCLFEDFAKELVQDGPSSVVTQVALLVTWFWNVRLSQEAQLNGISSNALGPFVVLGQLLPISFTSTLFFIFIRLSPFQRRGGAGAQASVAPSPLSTQGFTSLPLLVTTAAFATIAINIPTFRDSPQLIPLVLATRLFLLLPYFSFSGIRPTDRINSAWAVGFGVIMINFRAAIGNGNVWDVLNALQSGPQSVKALGRDAVIALALAGWLKLEEVVL</sequence>
<dbReference type="Proteomes" id="UP000700596">
    <property type="component" value="Unassembled WGS sequence"/>
</dbReference>
<feature type="transmembrane region" description="Helical" evidence="1">
    <location>
        <begin position="218"/>
        <end position="237"/>
    </location>
</feature>
<evidence type="ECO:0000256" key="1">
    <source>
        <dbReference type="SAM" id="Phobius"/>
    </source>
</evidence>
<keyword evidence="1" id="KW-0812">Transmembrane</keyword>
<dbReference type="OrthoDB" id="18595at2759"/>
<reference evidence="2" key="1">
    <citation type="journal article" date="2021" name="Nat. Commun.">
        <title>Genetic determinants of endophytism in the Arabidopsis root mycobiome.</title>
        <authorList>
            <person name="Mesny F."/>
            <person name="Miyauchi S."/>
            <person name="Thiergart T."/>
            <person name="Pickel B."/>
            <person name="Atanasova L."/>
            <person name="Karlsson M."/>
            <person name="Huettel B."/>
            <person name="Barry K.W."/>
            <person name="Haridas S."/>
            <person name="Chen C."/>
            <person name="Bauer D."/>
            <person name="Andreopoulos W."/>
            <person name="Pangilinan J."/>
            <person name="LaButti K."/>
            <person name="Riley R."/>
            <person name="Lipzen A."/>
            <person name="Clum A."/>
            <person name="Drula E."/>
            <person name="Henrissat B."/>
            <person name="Kohler A."/>
            <person name="Grigoriev I.V."/>
            <person name="Martin F.M."/>
            <person name="Hacquard S."/>
        </authorList>
    </citation>
    <scope>NUCLEOTIDE SEQUENCE</scope>
    <source>
        <strain evidence="2">MPI-CAGE-CH-0243</strain>
    </source>
</reference>
<name>A0A9P9DJ75_9PLEO</name>
<feature type="transmembrane region" description="Helical" evidence="1">
    <location>
        <begin position="243"/>
        <end position="261"/>
    </location>
</feature>
<gene>
    <name evidence="2" type="ORF">B0J11DRAFT_534172</name>
</gene>
<feature type="transmembrane region" description="Helical" evidence="1">
    <location>
        <begin position="20"/>
        <end position="42"/>
    </location>
</feature>
<proteinExistence type="predicted"/>
<dbReference type="AlphaFoldDB" id="A0A9P9DJ75"/>
<organism evidence="2 3">
    <name type="scientific">Dendryphion nanum</name>
    <dbReference type="NCBI Taxonomy" id="256645"/>
    <lineage>
        <taxon>Eukaryota</taxon>
        <taxon>Fungi</taxon>
        <taxon>Dikarya</taxon>
        <taxon>Ascomycota</taxon>
        <taxon>Pezizomycotina</taxon>
        <taxon>Dothideomycetes</taxon>
        <taxon>Pleosporomycetidae</taxon>
        <taxon>Pleosporales</taxon>
        <taxon>Torulaceae</taxon>
        <taxon>Dendryphion</taxon>
    </lineage>
</organism>
<keyword evidence="1" id="KW-1133">Transmembrane helix</keyword>
<keyword evidence="1" id="KW-0472">Membrane</keyword>
<keyword evidence="3" id="KW-1185">Reference proteome</keyword>
<protein>
    <submittedName>
        <fullName evidence="2">Uncharacterized protein</fullName>
    </submittedName>
</protein>
<dbReference type="EMBL" id="JAGMWT010000011">
    <property type="protein sequence ID" value="KAH7119621.1"/>
    <property type="molecule type" value="Genomic_DNA"/>
</dbReference>
<evidence type="ECO:0000313" key="3">
    <source>
        <dbReference type="Proteomes" id="UP000700596"/>
    </source>
</evidence>
<accession>A0A9P9DJ75</accession>